<reference evidence="2 3" key="1">
    <citation type="submission" date="2021-03" db="EMBL/GenBank/DDBJ databases">
        <title>Sequencing the genomes of 1000 actinobacteria strains.</title>
        <authorList>
            <person name="Klenk H.-P."/>
        </authorList>
    </citation>
    <scope>NUCLEOTIDE SEQUENCE [LARGE SCALE GENOMIC DNA]</scope>
    <source>
        <strain evidence="2 3">DSM 12936</strain>
    </source>
</reference>
<dbReference type="InterPro" id="IPR006311">
    <property type="entry name" value="TAT_signal"/>
</dbReference>
<dbReference type="Gene3D" id="2.120.10.30">
    <property type="entry name" value="TolB, C-terminal domain"/>
    <property type="match status" value="1"/>
</dbReference>
<dbReference type="InterPro" id="IPR011042">
    <property type="entry name" value="6-blade_b-propeller_TolB-like"/>
</dbReference>
<evidence type="ECO:0000256" key="1">
    <source>
        <dbReference type="SAM" id="SignalP"/>
    </source>
</evidence>
<dbReference type="Proteomes" id="UP000758168">
    <property type="component" value="Unassembled WGS sequence"/>
</dbReference>
<comment type="caution">
    <text evidence="2">The sequence shown here is derived from an EMBL/GenBank/DDBJ whole genome shotgun (WGS) entry which is preliminary data.</text>
</comment>
<organism evidence="2 3">
    <name type="scientific">Microlunatus capsulatus</name>
    <dbReference type="NCBI Taxonomy" id="99117"/>
    <lineage>
        <taxon>Bacteria</taxon>
        <taxon>Bacillati</taxon>
        <taxon>Actinomycetota</taxon>
        <taxon>Actinomycetes</taxon>
        <taxon>Propionibacteriales</taxon>
        <taxon>Propionibacteriaceae</taxon>
        <taxon>Microlunatus</taxon>
    </lineage>
</organism>
<protein>
    <submittedName>
        <fullName evidence="2">Sugar lactone lactonase YvrE</fullName>
    </submittedName>
</protein>
<sequence>MRSRLQLLGVALAGAALTATLVAPAQALPRHGGGKADLPDRIALPVGFQPEGIATDRGPVAYLGSRADGDIYAVDLRTGKGGVISQGPGAGFPSVGLKVDRHRIYVSGGTAGTARVVDARTGALLADYQLARGAGESFVNDVVLTKRTAWFTDSRRPQLYAVARKGDPARARVRTLPLRGDWVQAPAGTNSANGIVQSPDRRSLLVVDSATGTLFRVNPSTGVAREVDLGGAKLTNGDGLLLRGRTLYAVQNRLNQVAVVQLDRRGTRGTLVDTLTAADLEGDATFDVPTTAASFRGSLYLPNARFGNASPATATYWISRLEL</sequence>
<keyword evidence="1" id="KW-0732">Signal</keyword>
<accession>A0ABS4Z756</accession>
<dbReference type="PANTHER" id="PTHR47197:SF3">
    <property type="entry name" value="DIHYDRO-HEME D1 DEHYDROGENASE"/>
    <property type="match status" value="1"/>
</dbReference>
<dbReference type="RefSeq" id="WP_210054359.1">
    <property type="nucleotide sequence ID" value="NZ_BAAAMH010000015.1"/>
</dbReference>
<gene>
    <name evidence="2" type="ORF">JOF54_001477</name>
</gene>
<keyword evidence="3" id="KW-1185">Reference proteome</keyword>
<dbReference type="PROSITE" id="PS51318">
    <property type="entry name" value="TAT"/>
    <property type="match status" value="1"/>
</dbReference>
<dbReference type="SUPFAM" id="SSF63825">
    <property type="entry name" value="YWTD domain"/>
    <property type="match status" value="1"/>
</dbReference>
<dbReference type="EMBL" id="JAGIOB010000001">
    <property type="protein sequence ID" value="MBP2416555.1"/>
    <property type="molecule type" value="Genomic_DNA"/>
</dbReference>
<proteinExistence type="predicted"/>
<evidence type="ECO:0000313" key="2">
    <source>
        <dbReference type="EMBL" id="MBP2416555.1"/>
    </source>
</evidence>
<evidence type="ECO:0000313" key="3">
    <source>
        <dbReference type="Proteomes" id="UP000758168"/>
    </source>
</evidence>
<name>A0ABS4Z756_9ACTN</name>
<feature type="signal peptide" evidence="1">
    <location>
        <begin position="1"/>
        <end position="27"/>
    </location>
</feature>
<feature type="chain" id="PRO_5046739014" evidence="1">
    <location>
        <begin position="28"/>
        <end position="323"/>
    </location>
</feature>
<dbReference type="InterPro" id="IPR051200">
    <property type="entry name" value="Host-pathogen_enzymatic-act"/>
</dbReference>
<dbReference type="PANTHER" id="PTHR47197">
    <property type="entry name" value="PROTEIN NIRF"/>
    <property type="match status" value="1"/>
</dbReference>